<evidence type="ECO:0000313" key="5">
    <source>
        <dbReference type="Proteomes" id="UP000191672"/>
    </source>
</evidence>
<accession>A0A1V6PS46</accession>
<dbReference type="GO" id="GO:0046523">
    <property type="term" value="F:S-methyl-5-thioribose-1-phosphate isomerase activity"/>
    <property type="evidence" value="ECO:0007669"/>
    <property type="project" value="TreeGrafter"/>
</dbReference>
<dbReference type="Pfam" id="PF01008">
    <property type="entry name" value="IF-2B"/>
    <property type="match status" value="1"/>
</dbReference>
<comment type="similarity">
    <text evidence="1 2">Belongs to the eIF-2B alpha/beta/delta subunits family.</text>
</comment>
<dbReference type="InterPro" id="IPR000649">
    <property type="entry name" value="IF-2B-related"/>
</dbReference>
<dbReference type="CDD" id="cd18872">
    <property type="entry name" value="NUDIX_eIF-2B"/>
    <property type="match status" value="1"/>
</dbReference>
<protein>
    <recommendedName>
        <fullName evidence="3">Nudix hydrolase domain-containing protein</fullName>
    </recommendedName>
</protein>
<organism evidence="4 5">
    <name type="scientific">Penicillium antarcticum</name>
    <dbReference type="NCBI Taxonomy" id="416450"/>
    <lineage>
        <taxon>Eukaryota</taxon>
        <taxon>Fungi</taxon>
        <taxon>Dikarya</taxon>
        <taxon>Ascomycota</taxon>
        <taxon>Pezizomycotina</taxon>
        <taxon>Eurotiomycetes</taxon>
        <taxon>Eurotiomycetidae</taxon>
        <taxon>Eurotiales</taxon>
        <taxon>Aspergillaceae</taxon>
        <taxon>Penicillium</taxon>
    </lineage>
</organism>
<dbReference type="Gene3D" id="3.40.50.10470">
    <property type="entry name" value="Translation initiation factor eif-2b, domain 2"/>
    <property type="match status" value="1"/>
</dbReference>
<dbReference type="InterPro" id="IPR015797">
    <property type="entry name" value="NUDIX_hydrolase-like_dom_sf"/>
</dbReference>
<dbReference type="Gene3D" id="3.90.79.10">
    <property type="entry name" value="Nucleoside Triphosphate Pyrophosphohydrolase"/>
    <property type="match status" value="1"/>
</dbReference>
<dbReference type="GO" id="GO:0019509">
    <property type="term" value="P:L-methionine salvage from methylthioadenosine"/>
    <property type="evidence" value="ECO:0007669"/>
    <property type="project" value="TreeGrafter"/>
</dbReference>
<evidence type="ECO:0000256" key="2">
    <source>
        <dbReference type="RuleBase" id="RU003814"/>
    </source>
</evidence>
<dbReference type="PANTHER" id="PTHR43475">
    <property type="entry name" value="METHYLTHIORIBOSE-1-PHOSPHATE ISOMERASE"/>
    <property type="match status" value="1"/>
</dbReference>
<evidence type="ECO:0000256" key="1">
    <source>
        <dbReference type="ARBA" id="ARBA00007251"/>
    </source>
</evidence>
<dbReference type="Pfam" id="PF00293">
    <property type="entry name" value="NUDIX"/>
    <property type="match status" value="1"/>
</dbReference>
<evidence type="ECO:0000259" key="3">
    <source>
        <dbReference type="PROSITE" id="PS51462"/>
    </source>
</evidence>
<feature type="domain" description="Nudix hydrolase" evidence="3">
    <location>
        <begin position="10"/>
        <end position="153"/>
    </location>
</feature>
<dbReference type="STRING" id="416450.A0A1V6PS46"/>
<gene>
    <name evidence="4" type="ORF">PENANT_c054G08208</name>
</gene>
<dbReference type="SUPFAM" id="SSF55811">
    <property type="entry name" value="Nudix"/>
    <property type="match status" value="1"/>
</dbReference>
<comment type="caution">
    <text evidence="4">The sequence shown here is derived from an EMBL/GenBank/DDBJ whole genome shotgun (WGS) entry which is preliminary data.</text>
</comment>
<dbReference type="InterPro" id="IPR037171">
    <property type="entry name" value="NagB/RpiA_transferase-like"/>
</dbReference>
<dbReference type="Proteomes" id="UP000191672">
    <property type="component" value="Unassembled WGS sequence"/>
</dbReference>
<dbReference type="AlphaFoldDB" id="A0A1V6PS46"/>
<name>A0A1V6PS46_9EURO</name>
<sequence>MSHSSGPGFLQRSVVSSFIFLNAERETKVALFKRSNKVSTYRHCLAPISGYIEQNETPITAAWREIREETSLNSHDVNLWRKGKPYSFSDPSVGRQWTIYPFSFRLVCCDEGGRGGKGIQIDWEHESWGWYNPESIKDDEQFGGVPRLEESLGRVWFEGNMNEGASKALIAGLEQLKADHQSGFNELTLAALRTYQDVITQMQPENSTKWWETARMVVWHLWKNGREDMGSAILNPFLELLAEIQGILHQSLDRGVEWECLQAALSHHIQRQIDMPTRIQNSFAAYVQSKFVPIVQSKPKASLNILTLSASSNIRNSVLDAFAAVPIPDLDLRILESRPLYEGVSMGSSIISAFQNKFPGTSEKHLKMTIYTDASAALASKDVDLVLLGADRISDCGAINNKTGSLPAILSAKHISPNSKLLILTALEKIAGYGVDDDHNQELNDPKRVMDGWLDAGVKGVNIINDSVWNAYTGDNCVIKVNNIFSEWVPAGLVDAYICAEGTLDVSGIEEKAEQVKQNIERNLQYMPFLPGLLDISNV</sequence>
<dbReference type="InterPro" id="IPR042529">
    <property type="entry name" value="IF_2B-like_C"/>
</dbReference>
<dbReference type="EMBL" id="MDYN01000054">
    <property type="protein sequence ID" value="OQD79326.1"/>
    <property type="molecule type" value="Genomic_DNA"/>
</dbReference>
<evidence type="ECO:0000313" key="4">
    <source>
        <dbReference type="EMBL" id="OQD79326.1"/>
    </source>
</evidence>
<proteinExistence type="inferred from homology"/>
<dbReference type="InterPro" id="IPR000086">
    <property type="entry name" value="NUDIX_hydrolase_dom"/>
</dbReference>
<dbReference type="SUPFAM" id="SSF100950">
    <property type="entry name" value="NagB/RpiA/CoA transferase-like"/>
    <property type="match status" value="1"/>
</dbReference>
<keyword evidence="5" id="KW-1185">Reference proteome</keyword>
<dbReference type="PROSITE" id="PS51462">
    <property type="entry name" value="NUDIX"/>
    <property type="match status" value="1"/>
</dbReference>
<reference evidence="5" key="1">
    <citation type="journal article" date="2017" name="Nat. Microbiol.">
        <title>Global analysis of biosynthetic gene clusters reveals vast potential of secondary metabolite production in Penicillium species.</title>
        <authorList>
            <person name="Nielsen J.C."/>
            <person name="Grijseels S."/>
            <person name="Prigent S."/>
            <person name="Ji B."/>
            <person name="Dainat J."/>
            <person name="Nielsen K.F."/>
            <person name="Frisvad J.C."/>
            <person name="Workman M."/>
            <person name="Nielsen J."/>
        </authorList>
    </citation>
    <scope>NUCLEOTIDE SEQUENCE [LARGE SCALE GENOMIC DNA]</scope>
    <source>
        <strain evidence="5">IBT 31811</strain>
    </source>
</reference>
<dbReference type="PANTHER" id="PTHR43475:SF3">
    <property type="entry name" value="TRANSLATION INITIATION FACTOR EIF-2B SUBUNIT FAMILY PROTEIN (AFU_ORTHOLOGUE AFUA_2G14290)"/>
    <property type="match status" value="1"/>
</dbReference>